<dbReference type="InterPro" id="IPR003594">
    <property type="entry name" value="HATPase_dom"/>
</dbReference>
<dbReference type="Pfam" id="PF02518">
    <property type="entry name" value="HATPase_c"/>
    <property type="match status" value="1"/>
</dbReference>
<protein>
    <recommendedName>
        <fullName evidence="2">histidine kinase</fullName>
        <ecNumber evidence="2">2.7.13.3</ecNumber>
    </recommendedName>
</protein>
<keyword evidence="5" id="KW-0808">Transferase</keyword>
<dbReference type="InterPro" id="IPR003661">
    <property type="entry name" value="HisK_dim/P_dom"/>
</dbReference>
<dbReference type="SUPFAM" id="SSF47384">
    <property type="entry name" value="Homodimeric domain of signal transducing histidine kinase"/>
    <property type="match status" value="1"/>
</dbReference>
<dbReference type="SMART" id="SM00388">
    <property type="entry name" value="HisKA"/>
    <property type="match status" value="1"/>
</dbReference>
<evidence type="ECO:0000259" key="4">
    <source>
        <dbReference type="PROSITE" id="PS50109"/>
    </source>
</evidence>
<dbReference type="SUPFAM" id="SSF55874">
    <property type="entry name" value="ATPase domain of HSP90 chaperone/DNA topoisomerase II/histidine kinase"/>
    <property type="match status" value="1"/>
</dbReference>
<dbReference type="RefSeq" id="WP_250195533.1">
    <property type="nucleotide sequence ID" value="NZ_CP097635.1"/>
</dbReference>
<comment type="catalytic activity">
    <reaction evidence="1">
        <text>ATP + protein L-histidine = ADP + protein N-phospho-L-histidine.</text>
        <dbReference type="EC" id="2.7.13.3"/>
    </reaction>
</comment>
<dbReference type="InterPro" id="IPR036097">
    <property type="entry name" value="HisK_dim/P_sf"/>
</dbReference>
<evidence type="ECO:0000256" key="2">
    <source>
        <dbReference type="ARBA" id="ARBA00012438"/>
    </source>
</evidence>
<evidence type="ECO:0000313" key="6">
    <source>
        <dbReference type="Proteomes" id="UP001056201"/>
    </source>
</evidence>
<evidence type="ECO:0000256" key="1">
    <source>
        <dbReference type="ARBA" id="ARBA00000085"/>
    </source>
</evidence>
<reference evidence="5" key="1">
    <citation type="submission" date="2022-05" db="EMBL/GenBank/DDBJ databases">
        <title>An RpoN-dependent PEP-CTERM gene is involved in floc formation of an Aquincola tertiaricarbonis strain.</title>
        <authorList>
            <person name="Qiu D."/>
            <person name="Xia M."/>
        </authorList>
    </citation>
    <scope>NUCLEOTIDE SEQUENCE</scope>
    <source>
        <strain evidence="5">RN12</strain>
    </source>
</reference>
<organism evidence="5 6">
    <name type="scientific">Aquincola tertiaricarbonis</name>
    <dbReference type="NCBI Taxonomy" id="391953"/>
    <lineage>
        <taxon>Bacteria</taxon>
        <taxon>Pseudomonadati</taxon>
        <taxon>Pseudomonadota</taxon>
        <taxon>Betaproteobacteria</taxon>
        <taxon>Burkholderiales</taxon>
        <taxon>Sphaerotilaceae</taxon>
        <taxon>Aquincola</taxon>
    </lineage>
</organism>
<feature type="domain" description="Histidine kinase" evidence="4">
    <location>
        <begin position="137"/>
        <end position="353"/>
    </location>
</feature>
<proteinExistence type="predicted"/>
<keyword evidence="6" id="KW-1185">Reference proteome</keyword>
<keyword evidence="3" id="KW-0597">Phosphoprotein</keyword>
<dbReference type="GO" id="GO:0016301">
    <property type="term" value="F:kinase activity"/>
    <property type="evidence" value="ECO:0007669"/>
    <property type="project" value="UniProtKB-KW"/>
</dbReference>
<dbReference type="Pfam" id="PF00512">
    <property type="entry name" value="HisKA"/>
    <property type="match status" value="1"/>
</dbReference>
<dbReference type="Proteomes" id="UP001056201">
    <property type="component" value="Chromosome 1"/>
</dbReference>
<accession>A0ABY4S1F7</accession>
<dbReference type="Gene3D" id="3.30.565.10">
    <property type="entry name" value="Histidine kinase-like ATPase, C-terminal domain"/>
    <property type="match status" value="1"/>
</dbReference>
<name>A0ABY4S1F7_AQUTE</name>
<dbReference type="Gene3D" id="1.10.287.130">
    <property type="match status" value="1"/>
</dbReference>
<gene>
    <name evidence="5" type="ORF">MW290_01170</name>
</gene>
<dbReference type="PROSITE" id="PS50109">
    <property type="entry name" value="HIS_KIN"/>
    <property type="match status" value="1"/>
</dbReference>
<dbReference type="PANTHER" id="PTHR43547">
    <property type="entry name" value="TWO-COMPONENT HISTIDINE KINASE"/>
    <property type="match status" value="1"/>
</dbReference>
<evidence type="ECO:0000256" key="3">
    <source>
        <dbReference type="ARBA" id="ARBA00022553"/>
    </source>
</evidence>
<dbReference type="PANTHER" id="PTHR43547:SF2">
    <property type="entry name" value="HYBRID SIGNAL TRANSDUCTION HISTIDINE KINASE C"/>
    <property type="match status" value="1"/>
</dbReference>
<dbReference type="EMBL" id="CP097635">
    <property type="protein sequence ID" value="URI07268.1"/>
    <property type="molecule type" value="Genomic_DNA"/>
</dbReference>
<sequence>MHLVELIDDAAVPLLHSCDALPPAQAASLLQAVADDLRRTAASTACSLSPPARMNGHAPAARPCGEAPAACTLAQLMAGCGAVRAELLRHWLHTAPPAARMAQDLARLNGAVDVALGAAAEGLMRETERARNVFLSVLGHDLRTPISVLSIGCRLMGATPLNTAARSTLERQTRSLHRMTQLLDDLLDYNRASLDIGLQTASAPVDLAQVCRDELDQQQAMLSADRSLSFQCEARRLSLQADASRLRQVVGNLVDNARKYGAAGTPITVNLKRRESTAELSVTSLGPTLPKAMSEALFEPLRRGHSATFDGERSHLGIGLFIVRQVAQAHGGTATVSSAAGRTTFTVRLPLAQP</sequence>
<dbReference type="InterPro" id="IPR005467">
    <property type="entry name" value="His_kinase_dom"/>
</dbReference>
<dbReference type="EC" id="2.7.13.3" evidence="2"/>
<keyword evidence="5" id="KW-0418">Kinase</keyword>
<evidence type="ECO:0000313" key="5">
    <source>
        <dbReference type="EMBL" id="URI07268.1"/>
    </source>
</evidence>
<dbReference type="InterPro" id="IPR036890">
    <property type="entry name" value="HATPase_C_sf"/>
</dbReference>
<dbReference type="CDD" id="cd00082">
    <property type="entry name" value="HisKA"/>
    <property type="match status" value="1"/>
</dbReference>
<dbReference type="SMART" id="SM00387">
    <property type="entry name" value="HATPase_c"/>
    <property type="match status" value="1"/>
</dbReference>
<dbReference type="PRINTS" id="PR00344">
    <property type="entry name" value="BCTRLSENSOR"/>
</dbReference>
<dbReference type="InterPro" id="IPR004358">
    <property type="entry name" value="Sig_transdc_His_kin-like_C"/>
</dbReference>